<feature type="coiled-coil region" evidence="1">
    <location>
        <begin position="722"/>
        <end position="770"/>
    </location>
</feature>
<feature type="coiled-coil region" evidence="1">
    <location>
        <begin position="1086"/>
        <end position="1176"/>
    </location>
</feature>
<feature type="coiled-coil region" evidence="1">
    <location>
        <begin position="848"/>
        <end position="896"/>
    </location>
</feature>
<name>A0ABQ9HFS3_9NEOP</name>
<evidence type="ECO:0000313" key="3">
    <source>
        <dbReference type="Proteomes" id="UP001159363"/>
    </source>
</evidence>
<gene>
    <name evidence="2" type="ORF">PR048_015008</name>
</gene>
<feature type="coiled-coil region" evidence="1">
    <location>
        <begin position="940"/>
        <end position="1012"/>
    </location>
</feature>
<proteinExistence type="predicted"/>
<protein>
    <submittedName>
        <fullName evidence="2">Uncharacterized protein</fullName>
    </submittedName>
</protein>
<feature type="coiled-coil region" evidence="1">
    <location>
        <begin position="62"/>
        <end position="160"/>
    </location>
</feature>
<evidence type="ECO:0000256" key="1">
    <source>
        <dbReference type="SAM" id="Coils"/>
    </source>
</evidence>
<feature type="coiled-coil region" evidence="1">
    <location>
        <begin position="1268"/>
        <end position="1328"/>
    </location>
</feature>
<comment type="caution">
    <text evidence="2">The sequence shown here is derived from an EMBL/GenBank/DDBJ whole genome shotgun (WGS) entry which is preliminary data.</text>
</comment>
<dbReference type="Proteomes" id="UP001159363">
    <property type="component" value="Chromosome 4"/>
</dbReference>
<keyword evidence="3" id="KW-1185">Reference proteome</keyword>
<feature type="coiled-coil region" evidence="1">
    <location>
        <begin position="606"/>
        <end position="647"/>
    </location>
</feature>
<dbReference type="PANTHER" id="PTHR45615:SF80">
    <property type="entry name" value="GRIP DOMAIN-CONTAINING PROTEIN"/>
    <property type="match status" value="1"/>
</dbReference>
<keyword evidence="1" id="KW-0175">Coiled coil</keyword>
<dbReference type="EMBL" id="JARBHB010000005">
    <property type="protein sequence ID" value="KAJ8883168.1"/>
    <property type="molecule type" value="Genomic_DNA"/>
</dbReference>
<evidence type="ECO:0000313" key="2">
    <source>
        <dbReference type="EMBL" id="KAJ8883168.1"/>
    </source>
</evidence>
<reference evidence="2 3" key="1">
    <citation type="submission" date="2023-02" db="EMBL/GenBank/DDBJ databases">
        <title>LHISI_Scaffold_Assembly.</title>
        <authorList>
            <person name="Stuart O.P."/>
            <person name="Cleave R."/>
            <person name="Magrath M.J.L."/>
            <person name="Mikheyev A.S."/>
        </authorList>
    </citation>
    <scope>NUCLEOTIDE SEQUENCE [LARGE SCALE GENOMIC DNA]</scope>
    <source>
        <strain evidence="2">Daus_M_001</strain>
        <tissue evidence="2">Leg muscle</tissue>
    </source>
</reference>
<dbReference type="SUPFAM" id="SSF57997">
    <property type="entry name" value="Tropomyosin"/>
    <property type="match status" value="1"/>
</dbReference>
<dbReference type="Gene3D" id="1.10.287.1490">
    <property type="match status" value="1"/>
</dbReference>
<sequence>MEGVGFELLAPTCDNEVERRVFKGEAGYYQRVYSQKLRLASERNMYCLYLSVWLLQDMHETIQNLERENAHLWDMLSQARNNLAEVRQSRDQDDVLQLNDTIGRLQEELSRSREEAEDLCRQRNLLESELKMSFQESAKLEEAAHQKEQLELLLQETRGGSCGAVASALASHLDDPGSIPGGFAPACRRSFSGYSRFLRPSILAPLHPKASLHVLLRDDGHLRVPACKPADLQSDSESYQSVTKMLGWFCHLYVHDRAAVAERIACSPPTKANRVQSPAGSVPDFRIWESCHTMALGSPVSPALSFRRCYILNSIILIGSQDLGVKSHPNLFTHSCSVIEVFWCTYHKAATSKNNDSKWGRSSPVDRAPYSGAAVAQWVEEPYSGAAVAQWEENPIVVPHARLKGKPQENSPTSGIVRHDSHWRKLGVNRAGLNPEKENIKLKKILDGDETTLINRKELEGLVEACTFLKQQQIICKQKQMESEAMCRRLKIDLEWMGRQDDCKKTRLSELNSENAKLLKDLKTCDAECAVLKRRLNKRDVEIQNMKTSQANCQDSLDELRKNYAIANERFNDTETRLDQTKGKLLQLLKETEVTKNKLDEQVARNVSIQKNLNEEKIKYTHLENELKKLKTKYVRTQNKLDEVEIKYHNNEKSSEKVREICIHQMKLLNETEIDYIQTSDRLSEEREIRSKVLRQTTSEFVHVMGLLSDSEEQCFSKTKDLEKQELEIAGYKHTIKGLECLRDEKQRLLQGYQQKYQEASKRLEEMYSELTYIKNKLKAFEGERISVTNLQPESSKAVSNVHKLDLKTEDEKIKVLRLTNEHENDNTLVINQMMEITAVEDSLKVILREKEDALISARKELYDTQEQLTCSRARLAVIESELLALRNKLDGLELAERKYPLTRHEEEFEFEKHANMPREYVVPTLEQTDLLDDKPTKLLRDLANANQDMEATITQLKVERSIKSKELNELLTELAQFREVKQQHTGKMKELNELKEELVRISETGEEYSRKIEELNHLNKVHQLTLKELSKIDEECAAARKKLCDMEQVCACTKNQLEATAAACAAATEELAEKSASCDLTNKKLAKINVQHHNITKKLEEMKAKRKCVLDDITTLQSQYDYATNELYDLDNEHREARDQINVTEAEIESLREQLTEKETELSSVQQTLANTQDEYAATRGELEERVAQYAVMREDLCEMKVEYNHVNEELTHVECEYISEKEELNKIKEEYSKTSDILCQTKANNDYAKEQLSILVDETDYVNEQISEKEFQLINAKQLLNQLQTELTASLNQIDYVGCSDNTRQLEREHKDLSILKHELEEATCECLRVKALHCALEEQYALAVQHIHELERKYAGTDMSTSRAAPLSIRFQSNVISTMIEHSEVTAAEGKEIVRVPGVISVLNEIPPVDLYDDIAELQSVEDSIKKLHCQLEFIVENKCYFEDEIPLMIDQLTRKDSMLSEMLNEVISFVEDMSVSGADCRSLHQESQRCYDEVTNLWDQMRQKNIMFYNLLELMATLMQNVLSTETDKQDFRDILDTLKTILQNLSAIEEQLVQFQLLGEALTAENDNMAVEVTSLENTRAAEVLHLRQCEEDLHELSALLREKQQEINTLHEYLAQQNQVKQFCPH</sequence>
<dbReference type="PANTHER" id="PTHR45615">
    <property type="entry name" value="MYOSIN HEAVY CHAIN, NON-MUSCLE"/>
    <property type="match status" value="1"/>
</dbReference>
<accession>A0ABQ9HFS3</accession>
<organism evidence="2 3">
    <name type="scientific">Dryococelus australis</name>
    <dbReference type="NCBI Taxonomy" id="614101"/>
    <lineage>
        <taxon>Eukaryota</taxon>
        <taxon>Metazoa</taxon>
        <taxon>Ecdysozoa</taxon>
        <taxon>Arthropoda</taxon>
        <taxon>Hexapoda</taxon>
        <taxon>Insecta</taxon>
        <taxon>Pterygota</taxon>
        <taxon>Neoptera</taxon>
        <taxon>Polyneoptera</taxon>
        <taxon>Phasmatodea</taxon>
        <taxon>Verophasmatodea</taxon>
        <taxon>Anareolatae</taxon>
        <taxon>Phasmatidae</taxon>
        <taxon>Eurycanthinae</taxon>
        <taxon>Dryococelus</taxon>
    </lineage>
</organism>
<feature type="coiled-coil region" evidence="1">
    <location>
        <begin position="508"/>
        <end position="577"/>
    </location>
</feature>